<dbReference type="InterPro" id="IPR019522">
    <property type="entry name" value="PIK3R5/6"/>
</dbReference>
<dbReference type="GO" id="GO:0016301">
    <property type="term" value="F:kinase activity"/>
    <property type="evidence" value="ECO:0007669"/>
    <property type="project" value="UniProtKB-KW"/>
</dbReference>
<sequence length="243" mass="26612">RKRETRRVFLTPRLNLQFYHIPVVPGQPHPSAAADHAGPEELCEVAGYLGRADPWYESNINTLCHMIPKLATMPSSPSRALVTDLFLTDVIAYYARMGTQPVCFQVHAVKVLFRDPAQEPAEDVFLTELLTQVQDSPSHRELSTTKRKTTLDGPGIDLTVTYRKVVLSDREKELALALRSTGLLMKAISADEAAGVPRKLSRGCATAPDQPSASVTGRGCLSVTITEIVRINNLAGRSFSVST</sequence>
<keyword evidence="2" id="KW-1185">Reference proteome</keyword>
<proteinExistence type="predicted"/>
<evidence type="ECO:0000313" key="1">
    <source>
        <dbReference type="EMBL" id="KFO57550.1"/>
    </source>
</evidence>
<feature type="non-terminal residue" evidence="1">
    <location>
        <position position="1"/>
    </location>
</feature>
<dbReference type="EMBL" id="KK718584">
    <property type="protein sequence ID" value="KFO57550.1"/>
    <property type="molecule type" value="Genomic_DNA"/>
</dbReference>
<dbReference type="GO" id="GO:0005944">
    <property type="term" value="C:phosphatidylinositol 3-kinase complex, class IB"/>
    <property type="evidence" value="ECO:0007669"/>
    <property type="project" value="InterPro"/>
</dbReference>
<keyword evidence="1" id="KW-0418">Kinase</keyword>
<keyword evidence="1" id="KW-0808">Transferase</keyword>
<dbReference type="STRING" id="85066.A0A091F6R8"/>
<protein>
    <submittedName>
        <fullName evidence="1">Phosphoinositide 3-kinase regulatory subunit 6</fullName>
    </submittedName>
</protein>
<name>A0A091F6R8_CORBR</name>
<dbReference type="PANTHER" id="PTHR15593">
    <property type="entry name" value="PHOSPHATIDYLINOSITOL 3-KINASE REGULATORY SUBUNIT"/>
    <property type="match status" value="1"/>
</dbReference>
<reference evidence="1 2" key="1">
    <citation type="submission" date="2014-04" db="EMBL/GenBank/DDBJ databases">
        <title>Genome evolution of avian class.</title>
        <authorList>
            <person name="Zhang G."/>
            <person name="Li C."/>
        </authorList>
    </citation>
    <scope>NUCLEOTIDE SEQUENCE [LARGE SCALE GENOMIC DNA]</scope>
    <source>
        <strain evidence="1">BGI_N302</strain>
    </source>
</reference>
<feature type="non-terminal residue" evidence="1">
    <location>
        <position position="243"/>
    </location>
</feature>
<dbReference type="Proteomes" id="UP000052976">
    <property type="component" value="Unassembled WGS sequence"/>
</dbReference>
<dbReference type="AlphaFoldDB" id="A0A091F6R8"/>
<dbReference type="Pfam" id="PF10486">
    <property type="entry name" value="PI3K_1B_p101"/>
    <property type="match status" value="1"/>
</dbReference>
<dbReference type="PANTHER" id="PTHR15593:SF1">
    <property type="entry name" value="PHOSPHOINOSITIDE 3-KINASE REGULATORY SUBUNIT 6"/>
    <property type="match status" value="1"/>
</dbReference>
<gene>
    <name evidence="1" type="ORF">N302_15774</name>
</gene>
<organism evidence="1 2">
    <name type="scientific">Corvus brachyrhynchos</name>
    <name type="common">American crow</name>
    <dbReference type="NCBI Taxonomy" id="85066"/>
    <lineage>
        <taxon>Eukaryota</taxon>
        <taxon>Metazoa</taxon>
        <taxon>Chordata</taxon>
        <taxon>Craniata</taxon>
        <taxon>Vertebrata</taxon>
        <taxon>Euteleostomi</taxon>
        <taxon>Archelosauria</taxon>
        <taxon>Archosauria</taxon>
        <taxon>Dinosauria</taxon>
        <taxon>Saurischia</taxon>
        <taxon>Theropoda</taxon>
        <taxon>Coelurosauria</taxon>
        <taxon>Aves</taxon>
        <taxon>Neognathae</taxon>
        <taxon>Neoaves</taxon>
        <taxon>Telluraves</taxon>
        <taxon>Australaves</taxon>
        <taxon>Passeriformes</taxon>
        <taxon>Corvoidea</taxon>
        <taxon>Corvidae</taxon>
        <taxon>Corvus</taxon>
    </lineage>
</organism>
<dbReference type="GO" id="GO:0007186">
    <property type="term" value="P:G protein-coupled receptor signaling pathway"/>
    <property type="evidence" value="ECO:0007669"/>
    <property type="project" value="TreeGrafter"/>
</dbReference>
<evidence type="ECO:0000313" key="2">
    <source>
        <dbReference type="Proteomes" id="UP000052976"/>
    </source>
</evidence>
<dbReference type="GO" id="GO:0046935">
    <property type="term" value="F:1-phosphatidylinositol-3-kinase regulator activity"/>
    <property type="evidence" value="ECO:0007669"/>
    <property type="project" value="InterPro"/>
</dbReference>
<accession>A0A091F6R8</accession>